<proteinExistence type="inferred from homology"/>
<sequence>MKIRMIYLLPLVFVATLLGLFGFALVTGVNPNEVPSALMGKRLPKFSLPMLQDEQSSVTRKELLGEPFLLNVWATWCRACKYEHPVLNSLAADGVKIVGLNYKDHRDYALNWLRDYADPYAVDIYDINGSLGFDLGVTGAPETFFIDSKGYIQYRFQGPITETLWQEQLKSIYDDMV</sequence>
<evidence type="ECO:0000259" key="6">
    <source>
        <dbReference type="PROSITE" id="PS51352"/>
    </source>
</evidence>
<organism evidence="7 8">
    <name type="scientific">Reinekea thalattae</name>
    <dbReference type="NCBI Taxonomy" id="2593301"/>
    <lineage>
        <taxon>Bacteria</taxon>
        <taxon>Pseudomonadati</taxon>
        <taxon>Pseudomonadota</taxon>
        <taxon>Gammaproteobacteria</taxon>
        <taxon>Oceanospirillales</taxon>
        <taxon>Saccharospirillaceae</taxon>
        <taxon>Reinekea</taxon>
    </lineage>
</organism>
<evidence type="ECO:0000313" key="7">
    <source>
        <dbReference type="EMBL" id="TXR53726.1"/>
    </source>
</evidence>
<keyword evidence="8" id="KW-1185">Reference proteome</keyword>
<comment type="caution">
    <text evidence="7">The sequence shown here is derived from an EMBL/GenBank/DDBJ whole genome shotgun (WGS) entry which is preliminary data.</text>
</comment>
<dbReference type="Pfam" id="PF08534">
    <property type="entry name" value="Redoxin"/>
    <property type="match status" value="1"/>
</dbReference>
<dbReference type="InterPro" id="IPR004799">
    <property type="entry name" value="Periplasmic_diS_OxRdtase_DsbE"/>
</dbReference>
<dbReference type="InterPro" id="IPR013766">
    <property type="entry name" value="Thioredoxin_domain"/>
</dbReference>
<comment type="similarity">
    <text evidence="2">Belongs to the thioredoxin family. DsbE subfamily.</text>
</comment>
<gene>
    <name evidence="7" type="ORF">FME95_03975</name>
</gene>
<dbReference type="GO" id="GO:0030288">
    <property type="term" value="C:outer membrane-bounded periplasmic space"/>
    <property type="evidence" value="ECO:0007669"/>
    <property type="project" value="InterPro"/>
</dbReference>
<comment type="subcellular location">
    <subcellularLocation>
        <location evidence="1">Cell inner membrane</location>
        <topology evidence="1">Single-pass membrane protein</topology>
        <orientation evidence="1">Periplasmic side</orientation>
    </subcellularLocation>
</comment>
<dbReference type="PANTHER" id="PTHR42852:SF6">
    <property type="entry name" value="THIOL:DISULFIDE INTERCHANGE PROTEIN DSBE"/>
    <property type="match status" value="1"/>
</dbReference>
<dbReference type="GO" id="GO:0005886">
    <property type="term" value="C:plasma membrane"/>
    <property type="evidence" value="ECO:0007669"/>
    <property type="project" value="UniProtKB-SubCell"/>
</dbReference>
<keyword evidence="4" id="KW-1015">Disulfide bond</keyword>
<reference evidence="7 8" key="1">
    <citation type="submission" date="2019-07" db="EMBL/GenBank/DDBJ databases">
        <title>Reinekea sp. strain SSH23 genome sequencing and assembly.</title>
        <authorList>
            <person name="Kim I."/>
        </authorList>
    </citation>
    <scope>NUCLEOTIDE SEQUENCE [LARGE SCALE GENOMIC DNA]</scope>
    <source>
        <strain evidence="7 8">SSH23</strain>
    </source>
</reference>
<feature type="domain" description="Thioredoxin" evidence="6">
    <location>
        <begin position="37"/>
        <end position="177"/>
    </location>
</feature>
<dbReference type="PANTHER" id="PTHR42852">
    <property type="entry name" value="THIOL:DISULFIDE INTERCHANGE PROTEIN DSBE"/>
    <property type="match status" value="1"/>
</dbReference>
<protein>
    <submittedName>
        <fullName evidence="7">DsbE family thiol:disulfide interchange protein</fullName>
    </submittedName>
</protein>
<keyword evidence="5" id="KW-0676">Redox-active center</keyword>
<evidence type="ECO:0000256" key="5">
    <source>
        <dbReference type="ARBA" id="ARBA00023284"/>
    </source>
</evidence>
<dbReference type="InterPro" id="IPR036249">
    <property type="entry name" value="Thioredoxin-like_sf"/>
</dbReference>
<dbReference type="PROSITE" id="PS51352">
    <property type="entry name" value="THIOREDOXIN_2"/>
    <property type="match status" value="1"/>
</dbReference>
<evidence type="ECO:0000256" key="4">
    <source>
        <dbReference type="ARBA" id="ARBA00023157"/>
    </source>
</evidence>
<accession>A0A5C8ZA19</accession>
<keyword evidence="3" id="KW-0201">Cytochrome c-type biogenesis</keyword>
<evidence type="ECO:0000313" key="8">
    <source>
        <dbReference type="Proteomes" id="UP000321764"/>
    </source>
</evidence>
<dbReference type="InterPro" id="IPR013740">
    <property type="entry name" value="Redoxin"/>
</dbReference>
<dbReference type="NCBIfam" id="TIGR00385">
    <property type="entry name" value="dsbE"/>
    <property type="match status" value="1"/>
</dbReference>
<dbReference type="AlphaFoldDB" id="A0A5C8ZA19"/>
<evidence type="ECO:0000256" key="3">
    <source>
        <dbReference type="ARBA" id="ARBA00022748"/>
    </source>
</evidence>
<dbReference type="GO" id="GO:0017004">
    <property type="term" value="P:cytochrome complex assembly"/>
    <property type="evidence" value="ECO:0007669"/>
    <property type="project" value="UniProtKB-KW"/>
</dbReference>
<dbReference type="SUPFAM" id="SSF52833">
    <property type="entry name" value="Thioredoxin-like"/>
    <property type="match status" value="1"/>
</dbReference>
<evidence type="ECO:0000256" key="2">
    <source>
        <dbReference type="ARBA" id="ARBA00007758"/>
    </source>
</evidence>
<dbReference type="RefSeq" id="WP_147713125.1">
    <property type="nucleotide sequence ID" value="NZ_VKAD01000001.1"/>
</dbReference>
<name>A0A5C8ZA19_9GAMM</name>
<dbReference type="Proteomes" id="UP000321764">
    <property type="component" value="Unassembled WGS sequence"/>
</dbReference>
<evidence type="ECO:0000256" key="1">
    <source>
        <dbReference type="ARBA" id="ARBA00004383"/>
    </source>
</evidence>
<dbReference type="OrthoDB" id="9799347at2"/>
<dbReference type="CDD" id="cd03010">
    <property type="entry name" value="TlpA_like_DsbE"/>
    <property type="match status" value="1"/>
</dbReference>
<dbReference type="InterPro" id="IPR050553">
    <property type="entry name" value="Thioredoxin_ResA/DsbE_sf"/>
</dbReference>
<dbReference type="Gene3D" id="3.40.30.10">
    <property type="entry name" value="Glutaredoxin"/>
    <property type="match status" value="1"/>
</dbReference>
<dbReference type="GO" id="GO:0015036">
    <property type="term" value="F:disulfide oxidoreductase activity"/>
    <property type="evidence" value="ECO:0007669"/>
    <property type="project" value="InterPro"/>
</dbReference>
<dbReference type="EMBL" id="VKAD01000001">
    <property type="protein sequence ID" value="TXR53726.1"/>
    <property type="molecule type" value="Genomic_DNA"/>
</dbReference>